<feature type="domain" description="Spondin-like TSP1" evidence="12">
    <location>
        <begin position="175"/>
        <end position="226"/>
    </location>
</feature>
<evidence type="ECO:0000256" key="10">
    <source>
        <dbReference type="SAM" id="Phobius"/>
    </source>
</evidence>
<dbReference type="SMR" id="A0A9R0AGW4"/>
<gene>
    <name evidence="14" type="primary">LOC109111117</name>
</gene>
<feature type="compositionally biased region" description="Basic residues" evidence="9">
    <location>
        <begin position="263"/>
        <end position="272"/>
    </location>
</feature>
<feature type="signal peptide" evidence="11">
    <location>
        <begin position="1"/>
        <end position="30"/>
    </location>
</feature>
<dbReference type="Pfam" id="PF23308">
    <property type="entry name" value="TSP1_TSH7A-B_C"/>
    <property type="match status" value="1"/>
</dbReference>
<sequence>MGLGVRGARTAFLCLWRLFLLLCGIWTACTQTSEDGKSLYFWETGPWGRCMGSECGPGGSQSRAVWCAHVEGWTTLHTNCLQSTRPANQQSCFRVCDWHRDLYDWRLGTWNQCVPISLRTGRTGICLQGEEGIQTREVNCVLKADSSAADHAICEYFEPKPRQEQACLIPCPQDCVVTEFTPWTTCSKTCGLGLQNRVRSVVAPPLFGGLPCPNLTEFQTCAPRACEGREMVFSLKVGGWSECKLPSLTSPQTSSAAPSRTARQARRRKGKERKGNRDPEMRELIKSKRNRNRLNRLEDDFWNMEIGYQSRQVVCVHRNGSTVSLSQCPHWSLPETYLSCLMPKDCVVSEWSSWGSCSKTCLDPSVPQGSRSRSRQLIRLPTGGGSECPQLEESQACEPEGDGVPPCAAYAWRSTEWSECRVDALLSQQDRRRGNQTGLCGGGVQSREVYCVQANAELLSYINNSKDKQEGQSSNGQMPSVPPLLSISYEISASQPIDVRLCKGTTPSTMQLCHIPCPVECEVSPWGAWGPCTFENCDERVVKKGFKFRRRTITNYPTGGEGNCPHLVEAIPCDDPSCFSWQLVKLEECIPEEDMDCGEGTQTPQVRCVNSEGTEVEKEMCVDEVYPSSVRCVVPCPKDCALSLWTEWSTCSQTCSSKTAEGKQMRTRAILAYNAGEVTSMVVAWITVMEGLTRVPKFPELYGGSSCPNTSALQEVRNCNEHPCIVYHWQTGPWGQCVEDTTTSTLNTSSSTDKSTCTMGVQTRKVICVKVNVGQVPPKKCPEAPRPESVRPCLLPCKRDCIVTPFSEWTECPISCGAGVNGQKNKQFRYRVIIQMPANGGQECPDVLYEEKDCATPSVCPGYRWKTHKWRKCQLVPWSIRRDSKGAQENCGAGVQTRAISCRQLDGTVADVVQCLKFASSMPVMSQPCQLPCRDDCQLTNWSKFSPCTSDCVGVRTRRRALVGKSKKKDKCKNSQMYPLSETQYCPCDKYNAQPVGNWSDCILPEGRVENAAGMKVQGDVKECGQGYRYQAMVCYDQDNRLVETSRCNSHGYIEEACIVPCPSDCKLSEWSNWSRCSKSCGSGVKVRSKWLREKPYNGGRPCPKLDHLNQAQVYEVVPCVSDCSQYIWIAEPWSVWKVSNVDLKENCGEGVQTRRVRCMLNTVDGPSDAVEDYLCDPEEMPQGTRESRLPCPEDCVLSDWSPWTPCDLPCSGRGDRERTAFALRLPKEGEDCPVSMQTEPCFLNRNCFHYSYNITDWSTCQLSASAVCGIGLKTRMLDCVRSDGKSVDLKYCEELRLEKKWQMNASCTVECPVNCQLSDWSAWSDCSQTCGLEGKMWRRRTVVEASQGDGRPCPSQMEQWKPCPVRPCYRWQYGPWSECRVEEVVCGVGLRFRNLSCFVSDGSGDGKSSIVEEELCAGLEQAVDGDKNIVLEETCTLPCPGDCYLMEWSDWSPCQSVCVKGQRLDFTPVQVRSRAVIAQEPENIAQCPDQEWQTRPCSNGECYEYQWMGNPQLIWCQRSDGINVTGGCPPALLPGTDQSCDPPCDKPQSFCSEEGVCICEDGYTEVLTAEGMLEQCTPIPVLEIPTAGDKKADVKTSRAINPTLPTTVQPGRAGRTWYLQPFGPDGKLKTWVYGVAAGVFVLLVFIVSMIYLACSYCAIRRSLGTPDSANGTVVWMGQDAHELTYTCPECQQPSQESRAS</sequence>
<evidence type="ECO:0000256" key="2">
    <source>
        <dbReference type="ARBA" id="ARBA00022692"/>
    </source>
</evidence>
<feature type="compositionally biased region" description="Polar residues" evidence="9">
    <location>
        <begin position="248"/>
        <end position="258"/>
    </location>
</feature>
<dbReference type="Proteomes" id="UP001155660">
    <property type="component" value="Chromosome B16"/>
</dbReference>
<accession>A0A9R0AGW4</accession>
<dbReference type="GO" id="GO:0016020">
    <property type="term" value="C:membrane"/>
    <property type="evidence" value="ECO:0007669"/>
    <property type="project" value="UniProtKB-SubCell"/>
</dbReference>
<evidence type="ECO:0000256" key="8">
    <source>
        <dbReference type="ARBA" id="ARBA00023180"/>
    </source>
</evidence>
<keyword evidence="5 10" id="KW-1133">Transmembrane helix</keyword>
<keyword evidence="7" id="KW-1015">Disulfide bond</keyword>
<dbReference type="PROSITE" id="PS51257">
    <property type="entry name" value="PROKAR_LIPOPROTEIN"/>
    <property type="match status" value="1"/>
</dbReference>
<dbReference type="Pfam" id="PF00090">
    <property type="entry name" value="TSP_1"/>
    <property type="match status" value="4"/>
</dbReference>
<evidence type="ECO:0000256" key="7">
    <source>
        <dbReference type="ARBA" id="ARBA00023157"/>
    </source>
</evidence>
<dbReference type="KEGG" id="ccar:109111117"/>
<dbReference type="GeneID" id="109111117"/>
<keyword evidence="2 10" id="KW-0812">Transmembrane</keyword>
<keyword evidence="3 11" id="KW-0732">Signal</keyword>
<evidence type="ECO:0000256" key="9">
    <source>
        <dbReference type="SAM" id="MobiDB-lite"/>
    </source>
</evidence>
<keyword evidence="8" id="KW-0325">Glycoprotein</keyword>
<feature type="domain" description="Spondin-like TSP1" evidence="12">
    <location>
        <begin position="1316"/>
        <end position="1369"/>
    </location>
</feature>
<dbReference type="FunFam" id="2.20.100.10:FF:000017">
    <property type="entry name" value="Thrombospondin type 1 domain containing 7A"/>
    <property type="match status" value="1"/>
</dbReference>
<evidence type="ECO:0000256" key="1">
    <source>
        <dbReference type="ARBA" id="ARBA00004479"/>
    </source>
</evidence>
<feature type="domain" description="Spondin-like TSP1" evidence="12">
    <location>
        <begin position="1066"/>
        <end position="1107"/>
    </location>
</feature>
<feature type="domain" description="Spondin-like TSP1" evidence="12">
    <location>
        <begin position="346"/>
        <end position="399"/>
    </location>
</feature>
<evidence type="ECO:0000259" key="12">
    <source>
        <dbReference type="Pfam" id="PF19028"/>
    </source>
</evidence>
<dbReference type="FunFam" id="2.20.100.10:FF:000020">
    <property type="entry name" value="Thrombospondin type 1 domain containing 7A"/>
    <property type="match status" value="1"/>
</dbReference>
<dbReference type="FunFam" id="2.20.100.10:FF:000050">
    <property type="entry name" value="Thrombospondin type 1 domain containing 7B"/>
    <property type="match status" value="1"/>
</dbReference>
<dbReference type="SMART" id="SM00209">
    <property type="entry name" value="TSP1"/>
    <property type="match status" value="15"/>
</dbReference>
<dbReference type="InterPro" id="IPR056991">
    <property type="entry name" value="TSP1_TSH7A-B_C"/>
</dbReference>
<proteinExistence type="predicted"/>
<dbReference type="FunFam" id="2.20.100.10:FF:000015">
    <property type="entry name" value="Thrombospondin, type I, domain containing 7A"/>
    <property type="match status" value="1"/>
</dbReference>
<protein>
    <submittedName>
        <fullName evidence="14">Thrombospondin type-1 domain-containing protein 7A isoform X1</fullName>
    </submittedName>
</protein>
<dbReference type="InterPro" id="IPR051418">
    <property type="entry name" value="Spondin/Thrombospondin_T1"/>
</dbReference>
<evidence type="ECO:0000256" key="11">
    <source>
        <dbReference type="SAM" id="SignalP"/>
    </source>
</evidence>
<keyword evidence="4" id="KW-0677">Repeat</keyword>
<evidence type="ECO:0000256" key="6">
    <source>
        <dbReference type="ARBA" id="ARBA00023136"/>
    </source>
</evidence>
<keyword evidence="6 10" id="KW-0472">Membrane</keyword>
<dbReference type="Pfam" id="PF19028">
    <property type="entry name" value="TSP1_spondin"/>
    <property type="match status" value="5"/>
</dbReference>
<dbReference type="OrthoDB" id="5814848at2759"/>
<evidence type="ECO:0000256" key="5">
    <source>
        <dbReference type="ARBA" id="ARBA00022989"/>
    </source>
</evidence>
<comment type="subcellular location">
    <subcellularLocation>
        <location evidence="1">Membrane</location>
        <topology evidence="1">Single-pass type I membrane protein</topology>
    </subcellularLocation>
</comment>
<dbReference type="InterPro" id="IPR000884">
    <property type="entry name" value="TSP1_rpt"/>
</dbReference>
<feature type="domain" description="Spondin-like TSP1" evidence="12">
    <location>
        <begin position="801"/>
        <end position="860"/>
    </location>
</feature>
<dbReference type="RefSeq" id="XP_042597640.1">
    <property type="nucleotide sequence ID" value="XM_042741706.1"/>
</dbReference>
<dbReference type="PROSITE" id="PS50092">
    <property type="entry name" value="TSP1"/>
    <property type="match status" value="13"/>
</dbReference>
<feature type="region of interest" description="Disordered" evidence="9">
    <location>
        <begin position="248"/>
        <end position="281"/>
    </location>
</feature>
<reference evidence="14" key="1">
    <citation type="submission" date="2025-08" db="UniProtKB">
        <authorList>
            <consortium name="RefSeq"/>
        </authorList>
    </citation>
    <scope>IDENTIFICATION</scope>
    <source>
        <tissue evidence="14">Muscle</tissue>
    </source>
</reference>
<feature type="chain" id="PRO_5040256917" evidence="11">
    <location>
        <begin position="31"/>
        <end position="1701"/>
    </location>
</feature>
<dbReference type="Pfam" id="PF19030">
    <property type="entry name" value="TSP1_ADAMTS"/>
    <property type="match status" value="1"/>
</dbReference>
<dbReference type="CTD" id="101883726"/>
<dbReference type="InterPro" id="IPR044004">
    <property type="entry name" value="TSP1_spondin_dom"/>
</dbReference>
<evidence type="ECO:0000259" key="13">
    <source>
        <dbReference type="Pfam" id="PF23308"/>
    </source>
</evidence>
<dbReference type="FunFam" id="2.20.100.10:FF:000018">
    <property type="entry name" value="Thrombospondin type 1 domain containing 7A"/>
    <property type="match status" value="1"/>
</dbReference>
<dbReference type="PANTHER" id="PTHR11311:SF29">
    <property type="entry name" value="THROMBOSPONDIN TYPE-1 DOMAIN-CONTAINING PROTEIN 7A ISOFORM X1"/>
    <property type="match status" value="1"/>
</dbReference>
<dbReference type="FunFam" id="2.20.100.10:FF:000027">
    <property type="entry name" value="Thrombospondin type 1 domain containing 7A"/>
    <property type="match status" value="1"/>
</dbReference>
<evidence type="ECO:0000256" key="4">
    <source>
        <dbReference type="ARBA" id="ARBA00022737"/>
    </source>
</evidence>
<dbReference type="FunFam" id="2.20.100.10:FF:000019">
    <property type="entry name" value="Thrombospondin type 1 domain containing 7A"/>
    <property type="match status" value="1"/>
</dbReference>
<feature type="transmembrane region" description="Helical" evidence="10">
    <location>
        <begin position="1632"/>
        <end position="1655"/>
    </location>
</feature>
<dbReference type="FunFam" id="2.20.100.10:FF:000031">
    <property type="entry name" value="Thrombospondin type 1 domain containing 7A"/>
    <property type="match status" value="1"/>
</dbReference>
<organism evidence="14">
    <name type="scientific">Cyprinus carpio</name>
    <name type="common">Common carp</name>
    <dbReference type="NCBI Taxonomy" id="7962"/>
    <lineage>
        <taxon>Eukaryota</taxon>
        <taxon>Metazoa</taxon>
        <taxon>Chordata</taxon>
        <taxon>Craniata</taxon>
        <taxon>Vertebrata</taxon>
        <taxon>Euteleostomi</taxon>
        <taxon>Actinopterygii</taxon>
        <taxon>Neopterygii</taxon>
        <taxon>Teleostei</taxon>
        <taxon>Ostariophysi</taxon>
        <taxon>Cypriniformes</taxon>
        <taxon>Cyprinidae</taxon>
        <taxon>Cyprininae</taxon>
        <taxon>Cyprinus</taxon>
    </lineage>
</organism>
<name>A0A9R0AGW4_CYPCA</name>
<dbReference type="PANTHER" id="PTHR11311">
    <property type="entry name" value="SPONDIN"/>
    <property type="match status" value="1"/>
</dbReference>
<feature type="domain" description="Thrombospondin type-1" evidence="13">
    <location>
        <begin position="1543"/>
        <end position="1582"/>
    </location>
</feature>
<evidence type="ECO:0000313" key="14">
    <source>
        <dbReference type="RefSeq" id="XP_042597640.1"/>
    </source>
</evidence>
<evidence type="ECO:0000256" key="3">
    <source>
        <dbReference type="ARBA" id="ARBA00022729"/>
    </source>
</evidence>